<name>A0A2S7D1C2_9XANT</name>
<organism evidence="1 2">
    <name type="scientific">Xanthomonas pisi</name>
    <dbReference type="NCBI Taxonomy" id="56457"/>
    <lineage>
        <taxon>Bacteria</taxon>
        <taxon>Pseudomonadati</taxon>
        <taxon>Pseudomonadota</taxon>
        <taxon>Gammaproteobacteria</taxon>
        <taxon>Lysobacterales</taxon>
        <taxon>Lysobacteraceae</taxon>
        <taxon>Xanthomonas</taxon>
    </lineage>
</organism>
<evidence type="ECO:0000313" key="1">
    <source>
        <dbReference type="EMBL" id="PPU67519.1"/>
    </source>
</evidence>
<protein>
    <submittedName>
        <fullName evidence="1">Uncharacterized protein</fullName>
    </submittedName>
</protein>
<reference evidence="2" key="1">
    <citation type="submission" date="2016-08" db="EMBL/GenBank/DDBJ databases">
        <authorList>
            <person name="Merda D."/>
            <person name="Briand M."/>
            <person name="Taghouti G."/>
            <person name="Carrere S."/>
            <person name="Gouzy J."/>
            <person name="Portier P."/>
            <person name="Jacques M.-A."/>
            <person name="Fischer-Le Saux M."/>
        </authorList>
    </citation>
    <scope>NUCLEOTIDE SEQUENCE [LARGE SCALE GENOMIC DNA]</scope>
    <source>
        <strain evidence="2">CFBP4643</strain>
    </source>
</reference>
<comment type="caution">
    <text evidence="1">The sequence shown here is derived from an EMBL/GenBank/DDBJ whole genome shotgun (WGS) entry which is preliminary data.</text>
</comment>
<dbReference type="AlphaFoldDB" id="A0A2S7D1C2"/>
<dbReference type="EMBL" id="MDEI01000012">
    <property type="protein sequence ID" value="PPU67519.1"/>
    <property type="molecule type" value="Genomic_DNA"/>
</dbReference>
<gene>
    <name evidence="1" type="ORF">XpiCFBP4643_14865</name>
</gene>
<sequence>MRVCTEFAPDQASTPDGVSPQIDEWNRETGTWASLRGFICSMSPIKLPFIDPPTVRTYGVDGQPVTVSQLEPLIVPVADARVPGAAAGGFISPEAQQDALQRADSIAYKHWQWTEARFATGGGVWRPFSRIAVVVKGRAGGYGLGFSRTGGFGAVPWRREAVTRAITAYEQRWNHEQWEGELDCSQAALRYKQRFPQLEDLLAYLKVEALWQRNAMVILDRNPIVKGKWTLITAYPVNLIHGWAPAGPAGNAKHSMTGPVWLGDVRKPDVKAPGAWLQGRYPVPTR</sequence>
<evidence type="ECO:0000313" key="2">
    <source>
        <dbReference type="Proteomes" id="UP000238191"/>
    </source>
</evidence>
<accession>A0A2S7D1C2</accession>
<dbReference type="Proteomes" id="UP000238191">
    <property type="component" value="Unassembled WGS sequence"/>
</dbReference>
<proteinExistence type="predicted"/>
<keyword evidence="2" id="KW-1185">Reference proteome</keyword>